<sequence>MSETVPRLNPGRGQTPPLSRGPAPVRLLRICLDERVLGGVEVNEASNLADVRSSIHEDAGASERYSFLFGGAPVSRRQEVRRKATDCFPFLTIIPEDARVALSGSGASLPNEAAINEPSGPEDASASLELQITDGPLEGTTLVLGEEVCRIGRHTSNTLVIPEAGISRFHCEIRFLEGEFCVKDLGSTTGSFFYLRPHGHFQMFPGLMVKLGETEMQVLSVTPPSEHADHAELVVLFLEGPLAGHKVSVPAGGVTIGRVSDNSLVLVQDGTVSAHHAMIFYEQGDFYITDLGSCNGTCLRLSPERAESGWHPILDGEVLGAGCSKIRCKVRLPEGNEEEAAGLTP</sequence>
<dbReference type="CDD" id="cd00060">
    <property type="entry name" value="FHA"/>
    <property type="match status" value="1"/>
</dbReference>
<dbReference type="EMBL" id="CAUJNA010001001">
    <property type="protein sequence ID" value="CAJ1383302.1"/>
    <property type="molecule type" value="Genomic_DNA"/>
</dbReference>
<dbReference type="SMART" id="SM00240">
    <property type="entry name" value="FHA"/>
    <property type="match status" value="2"/>
</dbReference>
<gene>
    <name evidence="3" type="ORF">EVOR1521_LOCUS10454</name>
</gene>
<feature type="domain" description="FHA" evidence="2">
    <location>
        <begin position="254"/>
        <end position="297"/>
    </location>
</feature>
<evidence type="ECO:0000259" key="2">
    <source>
        <dbReference type="PROSITE" id="PS50006"/>
    </source>
</evidence>
<evidence type="ECO:0000313" key="3">
    <source>
        <dbReference type="EMBL" id="CAJ1383302.1"/>
    </source>
</evidence>
<reference evidence="3" key="1">
    <citation type="submission" date="2023-08" db="EMBL/GenBank/DDBJ databases">
        <authorList>
            <person name="Chen Y."/>
            <person name="Shah S."/>
            <person name="Dougan E. K."/>
            <person name="Thang M."/>
            <person name="Chan C."/>
        </authorList>
    </citation>
    <scope>NUCLEOTIDE SEQUENCE</scope>
</reference>
<dbReference type="AlphaFoldDB" id="A0AA36I9P2"/>
<dbReference type="InterPro" id="IPR000253">
    <property type="entry name" value="FHA_dom"/>
</dbReference>
<evidence type="ECO:0000256" key="1">
    <source>
        <dbReference type="SAM" id="MobiDB-lite"/>
    </source>
</evidence>
<accession>A0AA36I9P2</accession>
<dbReference type="SUPFAM" id="SSF49879">
    <property type="entry name" value="SMAD/FHA domain"/>
    <property type="match status" value="2"/>
</dbReference>
<evidence type="ECO:0000313" key="4">
    <source>
        <dbReference type="Proteomes" id="UP001178507"/>
    </source>
</evidence>
<dbReference type="Gene3D" id="2.60.200.20">
    <property type="match status" value="2"/>
</dbReference>
<dbReference type="InterPro" id="IPR050923">
    <property type="entry name" value="Cell_Proc_Reg/RNA_Proc"/>
</dbReference>
<comment type="caution">
    <text evidence="3">The sequence shown here is derived from an EMBL/GenBank/DDBJ whole genome shotgun (WGS) entry which is preliminary data.</text>
</comment>
<keyword evidence="4" id="KW-1185">Reference proteome</keyword>
<organism evidence="3 4">
    <name type="scientific">Effrenium voratum</name>
    <dbReference type="NCBI Taxonomy" id="2562239"/>
    <lineage>
        <taxon>Eukaryota</taxon>
        <taxon>Sar</taxon>
        <taxon>Alveolata</taxon>
        <taxon>Dinophyceae</taxon>
        <taxon>Suessiales</taxon>
        <taxon>Symbiodiniaceae</taxon>
        <taxon>Effrenium</taxon>
    </lineage>
</organism>
<dbReference type="InterPro" id="IPR008984">
    <property type="entry name" value="SMAD_FHA_dom_sf"/>
</dbReference>
<dbReference type="PROSITE" id="PS50006">
    <property type="entry name" value="FHA_DOMAIN"/>
    <property type="match status" value="2"/>
</dbReference>
<dbReference type="PANTHER" id="PTHR23308">
    <property type="entry name" value="NUCLEAR INHIBITOR OF PROTEIN PHOSPHATASE-1"/>
    <property type="match status" value="1"/>
</dbReference>
<feature type="region of interest" description="Disordered" evidence="1">
    <location>
        <begin position="1"/>
        <end position="21"/>
    </location>
</feature>
<dbReference type="Proteomes" id="UP001178507">
    <property type="component" value="Unassembled WGS sequence"/>
</dbReference>
<feature type="domain" description="FHA" evidence="2">
    <location>
        <begin position="149"/>
        <end position="193"/>
    </location>
</feature>
<name>A0AA36I9P2_9DINO</name>
<dbReference type="Pfam" id="PF00498">
    <property type="entry name" value="FHA"/>
    <property type="match status" value="2"/>
</dbReference>
<proteinExistence type="predicted"/>
<protein>
    <recommendedName>
        <fullName evidence="2">FHA domain-containing protein</fullName>
    </recommendedName>
</protein>